<gene>
    <name evidence="1" type="ORF">GAN91_27700</name>
</gene>
<dbReference type="AlphaFoldDB" id="A0A6I0SG55"/>
<proteinExistence type="predicted"/>
<evidence type="ECO:0000313" key="2">
    <source>
        <dbReference type="Proteomes" id="UP000436858"/>
    </source>
</evidence>
<accession>A0A6I0SG55</accession>
<dbReference type="EMBL" id="WCRY01000062">
    <property type="protein sequence ID" value="KAB4469016.1"/>
    <property type="molecule type" value="Genomic_DNA"/>
</dbReference>
<organism evidence="1 2">
    <name type="scientific">Bacteroides thetaiotaomicron</name>
    <dbReference type="NCBI Taxonomy" id="818"/>
    <lineage>
        <taxon>Bacteria</taxon>
        <taxon>Pseudomonadati</taxon>
        <taxon>Bacteroidota</taxon>
        <taxon>Bacteroidia</taxon>
        <taxon>Bacteroidales</taxon>
        <taxon>Bacteroidaceae</taxon>
        <taxon>Bacteroides</taxon>
    </lineage>
</organism>
<protein>
    <submittedName>
        <fullName evidence="1">Uncharacterized protein</fullName>
    </submittedName>
</protein>
<evidence type="ECO:0000313" key="1">
    <source>
        <dbReference type="EMBL" id="KAB4469016.1"/>
    </source>
</evidence>
<reference evidence="1 2" key="1">
    <citation type="journal article" date="2019" name="Nat. Med.">
        <title>A library of human gut bacterial isolates paired with longitudinal multiomics data enables mechanistic microbiome research.</title>
        <authorList>
            <person name="Poyet M."/>
            <person name="Groussin M."/>
            <person name="Gibbons S.M."/>
            <person name="Avila-Pacheco J."/>
            <person name="Jiang X."/>
            <person name="Kearney S.M."/>
            <person name="Perrotta A.R."/>
            <person name="Berdy B."/>
            <person name="Zhao S."/>
            <person name="Lieberman T.D."/>
            <person name="Swanson P.K."/>
            <person name="Smith M."/>
            <person name="Roesemann S."/>
            <person name="Alexander J.E."/>
            <person name="Rich S.A."/>
            <person name="Livny J."/>
            <person name="Vlamakis H."/>
            <person name="Clish C."/>
            <person name="Bullock K."/>
            <person name="Deik A."/>
            <person name="Scott J."/>
            <person name="Pierce K.A."/>
            <person name="Xavier R.J."/>
            <person name="Alm E.J."/>
        </authorList>
    </citation>
    <scope>NUCLEOTIDE SEQUENCE [LARGE SCALE GENOMIC DNA]</scope>
    <source>
        <strain evidence="1 2">BIOML-A162</strain>
    </source>
</reference>
<comment type="caution">
    <text evidence="1">The sequence shown here is derived from an EMBL/GenBank/DDBJ whole genome shotgun (WGS) entry which is preliminary data.</text>
</comment>
<dbReference type="Proteomes" id="UP000436858">
    <property type="component" value="Unassembled WGS sequence"/>
</dbReference>
<sequence>MLFIVTSPLFHDLLPVISSPSYYLLPVTYHLLPITCYLLPITYYLLHLSRLIRVLTLYHKYDKLPMLLAHHAFILPLSYRRENAL</sequence>
<name>A0A6I0SG55_BACT4</name>